<evidence type="ECO:0000256" key="6">
    <source>
        <dbReference type="ARBA" id="ARBA00022801"/>
    </source>
</evidence>
<keyword evidence="7 12" id="KW-0063">Aspartyl esterase</keyword>
<dbReference type="GO" id="GO:0042545">
    <property type="term" value="P:cell wall modification"/>
    <property type="evidence" value="ECO:0007669"/>
    <property type="project" value="UniProtKB-UniRule"/>
</dbReference>
<dbReference type="PROSITE" id="PS00503">
    <property type="entry name" value="PECTINESTERASE_2"/>
    <property type="match status" value="1"/>
</dbReference>
<evidence type="ECO:0000256" key="12">
    <source>
        <dbReference type="RuleBase" id="RU000589"/>
    </source>
</evidence>
<dbReference type="AlphaFoldDB" id="A0A371FLU1"/>
<keyword evidence="5" id="KW-0964">Secreted</keyword>
<evidence type="ECO:0000313" key="14">
    <source>
        <dbReference type="EMBL" id="RDX79325.1"/>
    </source>
</evidence>
<evidence type="ECO:0000256" key="7">
    <source>
        <dbReference type="ARBA" id="ARBA00023085"/>
    </source>
</evidence>
<organism evidence="14 15">
    <name type="scientific">Mucuna pruriens</name>
    <name type="common">Velvet bean</name>
    <name type="synonym">Dolichos pruriens</name>
    <dbReference type="NCBI Taxonomy" id="157652"/>
    <lineage>
        <taxon>Eukaryota</taxon>
        <taxon>Viridiplantae</taxon>
        <taxon>Streptophyta</taxon>
        <taxon>Embryophyta</taxon>
        <taxon>Tracheophyta</taxon>
        <taxon>Spermatophyta</taxon>
        <taxon>Magnoliopsida</taxon>
        <taxon>eudicotyledons</taxon>
        <taxon>Gunneridae</taxon>
        <taxon>Pentapetalae</taxon>
        <taxon>rosids</taxon>
        <taxon>fabids</taxon>
        <taxon>Fabales</taxon>
        <taxon>Fabaceae</taxon>
        <taxon>Papilionoideae</taxon>
        <taxon>50 kb inversion clade</taxon>
        <taxon>NPAAA clade</taxon>
        <taxon>indigoferoid/millettioid clade</taxon>
        <taxon>Phaseoleae</taxon>
        <taxon>Mucuna</taxon>
    </lineage>
</organism>
<dbReference type="OrthoDB" id="2019149at2759"/>
<dbReference type="SUPFAM" id="SSF51126">
    <property type="entry name" value="Pectin lyase-like"/>
    <property type="match status" value="1"/>
</dbReference>
<dbReference type="InterPro" id="IPR012334">
    <property type="entry name" value="Pectin_lyas_fold"/>
</dbReference>
<dbReference type="InterPro" id="IPR011050">
    <property type="entry name" value="Pectin_lyase_fold/virulence"/>
</dbReference>
<evidence type="ECO:0000313" key="15">
    <source>
        <dbReference type="Proteomes" id="UP000257109"/>
    </source>
</evidence>
<dbReference type="InterPro" id="IPR000070">
    <property type="entry name" value="Pectinesterase_cat"/>
</dbReference>
<sequence>MEQLSREIILPLILFIVFSFRVCRAVDCGGTQVSRTIVVDQSGKSDFKTIQKAVNSVATNNNRWVKIHINAGTYKEQVQIPSTKPCIILEGRGKDITTITYNDHQRTDISATFSSYPNNVVAKGITFENSFDIAAGLNLQGRKMENCGSHAPALAARIYGDKCAFYDCNFIGFQDTLWDVQGRHYFKNCHIKGAVDFIFGNGQSYYEDCVVNATSPGYITAQGRSSNSELSGFVFRRGSVVGSGSSLLGRAYGPCSRVIFQETNLGSVVDPRGWDAWNFTKHTGCISYAEIECSGAGANTSKRVPWMKKLKTSALRGQFSKSKFINQDSWLTKLPLNRRHLFLKI</sequence>
<feature type="active site" evidence="11">
    <location>
        <position position="196"/>
    </location>
</feature>
<evidence type="ECO:0000256" key="1">
    <source>
        <dbReference type="ARBA" id="ARBA00004191"/>
    </source>
</evidence>
<evidence type="ECO:0000256" key="4">
    <source>
        <dbReference type="ARBA" id="ARBA00013229"/>
    </source>
</evidence>
<feature type="domain" description="Pectinesterase catalytic" evidence="13">
    <location>
        <begin position="37"/>
        <end position="327"/>
    </location>
</feature>
<dbReference type="EMBL" id="QJKJ01008573">
    <property type="protein sequence ID" value="RDX79325.1"/>
    <property type="molecule type" value="Genomic_DNA"/>
</dbReference>
<dbReference type="Gene3D" id="2.160.20.10">
    <property type="entry name" value="Single-stranded right-handed beta-helix, Pectin lyase-like"/>
    <property type="match status" value="1"/>
</dbReference>
<evidence type="ECO:0000259" key="13">
    <source>
        <dbReference type="Pfam" id="PF01095"/>
    </source>
</evidence>
<keyword evidence="5" id="KW-0134">Cell wall</keyword>
<comment type="catalytic activity">
    <reaction evidence="9 12">
        <text>[(1-&gt;4)-alpha-D-galacturonosyl methyl ester](n) + n H2O = [(1-&gt;4)-alpha-D-galacturonosyl](n) + n methanol + n H(+)</text>
        <dbReference type="Rhea" id="RHEA:22380"/>
        <dbReference type="Rhea" id="RHEA-COMP:14570"/>
        <dbReference type="Rhea" id="RHEA-COMP:14573"/>
        <dbReference type="ChEBI" id="CHEBI:15377"/>
        <dbReference type="ChEBI" id="CHEBI:15378"/>
        <dbReference type="ChEBI" id="CHEBI:17790"/>
        <dbReference type="ChEBI" id="CHEBI:140522"/>
        <dbReference type="ChEBI" id="CHEBI:140523"/>
        <dbReference type="EC" id="3.1.1.11"/>
    </reaction>
</comment>
<comment type="function">
    <text evidence="10">Acts in the modification of cell walls via demethylesterification of cell wall pectin.</text>
</comment>
<feature type="signal peptide" evidence="12">
    <location>
        <begin position="1"/>
        <end position="25"/>
    </location>
</feature>
<dbReference type="PANTHER" id="PTHR31321">
    <property type="entry name" value="ACYL-COA THIOESTER HYDROLASE YBHC-RELATED"/>
    <property type="match status" value="1"/>
</dbReference>
<comment type="caution">
    <text evidence="14">The sequence shown here is derived from an EMBL/GenBank/DDBJ whole genome shotgun (WGS) entry which is preliminary data.</text>
</comment>
<evidence type="ECO:0000256" key="2">
    <source>
        <dbReference type="ARBA" id="ARBA00005184"/>
    </source>
</evidence>
<accession>A0A371FLU1</accession>
<evidence type="ECO:0000256" key="8">
    <source>
        <dbReference type="ARBA" id="ARBA00023180"/>
    </source>
</evidence>
<keyword evidence="8" id="KW-0325">Glycoprotein</keyword>
<feature type="chain" id="PRO_5016479167" description="Pectinesterase" evidence="12">
    <location>
        <begin position="26"/>
        <end position="345"/>
    </location>
</feature>
<dbReference type="Proteomes" id="UP000257109">
    <property type="component" value="Unassembled WGS sequence"/>
</dbReference>
<comment type="subcellular location">
    <subcellularLocation>
        <location evidence="1">Secreted</location>
        <location evidence="1">Cell wall</location>
    </subcellularLocation>
</comment>
<protein>
    <recommendedName>
        <fullName evidence="4 12">Pectinesterase</fullName>
        <ecNumber evidence="4 12">3.1.1.11</ecNumber>
    </recommendedName>
</protein>
<keyword evidence="6 12" id="KW-0378">Hydrolase</keyword>
<keyword evidence="15" id="KW-1185">Reference proteome</keyword>
<dbReference type="GO" id="GO:0030599">
    <property type="term" value="F:pectinesterase activity"/>
    <property type="evidence" value="ECO:0007669"/>
    <property type="project" value="UniProtKB-UniRule"/>
</dbReference>
<evidence type="ECO:0000256" key="11">
    <source>
        <dbReference type="PROSITE-ProRule" id="PRU10040"/>
    </source>
</evidence>
<evidence type="ECO:0000256" key="3">
    <source>
        <dbReference type="ARBA" id="ARBA00008891"/>
    </source>
</evidence>
<dbReference type="EC" id="3.1.1.11" evidence="4 12"/>
<dbReference type="UniPathway" id="UPA00545">
    <property type="reaction ID" value="UER00823"/>
</dbReference>
<gene>
    <name evidence="14" type="primary">PME52</name>
    <name evidence="14" type="ORF">CR513_40261</name>
</gene>
<keyword evidence="12" id="KW-0732">Signal</keyword>
<reference evidence="14" key="1">
    <citation type="submission" date="2018-05" db="EMBL/GenBank/DDBJ databases">
        <title>Draft genome of Mucuna pruriens seed.</title>
        <authorList>
            <person name="Nnadi N.E."/>
            <person name="Vos R."/>
            <person name="Hasami M.H."/>
            <person name="Devisetty U.K."/>
            <person name="Aguiy J.C."/>
        </authorList>
    </citation>
    <scope>NUCLEOTIDE SEQUENCE [LARGE SCALE GENOMIC DNA]</scope>
    <source>
        <strain evidence="14">JCA_2017</strain>
    </source>
</reference>
<dbReference type="STRING" id="157652.A0A371FLU1"/>
<evidence type="ECO:0000256" key="10">
    <source>
        <dbReference type="ARBA" id="ARBA00057335"/>
    </source>
</evidence>
<evidence type="ECO:0000256" key="9">
    <source>
        <dbReference type="ARBA" id="ARBA00047928"/>
    </source>
</evidence>
<feature type="non-terminal residue" evidence="14">
    <location>
        <position position="1"/>
    </location>
</feature>
<dbReference type="InterPro" id="IPR033131">
    <property type="entry name" value="Pectinesterase_Asp_AS"/>
</dbReference>
<evidence type="ECO:0000256" key="5">
    <source>
        <dbReference type="ARBA" id="ARBA00022512"/>
    </source>
</evidence>
<dbReference type="FunFam" id="2.160.20.10:FF:000013">
    <property type="entry name" value="Pectinesterase"/>
    <property type="match status" value="1"/>
</dbReference>
<dbReference type="GO" id="GO:0045490">
    <property type="term" value="P:pectin catabolic process"/>
    <property type="evidence" value="ECO:0007669"/>
    <property type="project" value="UniProtKB-UniRule"/>
</dbReference>
<comment type="similarity">
    <text evidence="3">Belongs to the pectinesterase family.</text>
</comment>
<dbReference type="PANTHER" id="PTHR31321:SF120">
    <property type="entry name" value="PECTINESTERASE 52-RELATED"/>
    <property type="match status" value="1"/>
</dbReference>
<dbReference type="Pfam" id="PF01095">
    <property type="entry name" value="Pectinesterase"/>
    <property type="match status" value="1"/>
</dbReference>
<comment type="pathway">
    <text evidence="2 12">Glycan metabolism; pectin degradation; 2-dehydro-3-deoxy-D-gluconate from pectin: step 1/5.</text>
</comment>
<proteinExistence type="inferred from homology"/>
<name>A0A371FLU1_MUCPR</name>